<dbReference type="KEGG" id="agf:ET445_14060"/>
<dbReference type="PANTHER" id="PTHR48228">
    <property type="entry name" value="SUCCINYL-COA--D-CITRAMALATE COA-TRANSFERASE"/>
    <property type="match status" value="1"/>
</dbReference>
<dbReference type="Proteomes" id="UP000291259">
    <property type="component" value="Chromosome"/>
</dbReference>
<accession>A0A4P6FDS7</accession>
<dbReference type="EMBL" id="CP035491">
    <property type="protein sequence ID" value="QAY74282.1"/>
    <property type="molecule type" value="Genomic_DNA"/>
</dbReference>
<protein>
    <submittedName>
        <fullName evidence="2">Carnitine dehydratase</fullName>
    </submittedName>
</protein>
<keyword evidence="3" id="KW-1185">Reference proteome</keyword>
<feature type="region of interest" description="Disordered" evidence="1">
    <location>
        <begin position="442"/>
        <end position="464"/>
    </location>
</feature>
<dbReference type="Gene3D" id="3.40.50.10540">
    <property type="entry name" value="Crotonobetainyl-coa:carnitine coa-transferase, domain 1"/>
    <property type="match status" value="1"/>
</dbReference>
<evidence type="ECO:0000313" key="3">
    <source>
        <dbReference type="Proteomes" id="UP000291259"/>
    </source>
</evidence>
<proteinExistence type="predicted"/>
<name>A0A4P6FDS7_9MICO</name>
<dbReference type="RefSeq" id="WP_129191828.1">
    <property type="nucleotide sequence ID" value="NZ_CP035491.1"/>
</dbReference>
<dbReference type="PANTHER" id="PTHR48228:SF4">
    <property type="entry name" value="BLR3030 PROTEIN"/>
    <property type="match status" value="1"/>
</dbReference>
<evidence type="ECO:0000313" key="2">
    <source>
        <dbReference type="EMBL" id="QAY74282.1"/>
    </source>
</evidence>
<dbReference type="Pfam" id="PF02515">
    <property type="entry name" value="CoA_transf_3"/>
    <property type="match status" value="1"/>
</dbReference>
<dbReference type="OrthoDB" id="9058532at2"/>
<dbReference type="GO" id="GO:0003824">
    <property type="term" value="F:catalytic activity"/>
    <property type="evidence" value="ECO:0007669"/>
    <property type="project" value="InterPro"/>
</dbReference>
<dbReference type="InterPro" id="IPR023606">
    <property type="entry name" value="CoA-Trfase_III_dom_1_sf"/>
</dbReference>
<reference evidence="2 3" key="1">
    <citation type="submission" date="2019-01" db="EMBL/GenBank/DDBJ databases">
        <title>Genome sequencing of strain FW100M-8.</title>
        <authorList>
            <person name="Heo J."/>
            <person name="Kim S.-J."/>
            <person name="Kim J.-S."/>
            <person name="Hong S.-B."/>
            <person name="Kwon S.-W."/>
        </authorList>
    </citation>
    <scope>NUCLEOTIDE SEQUENCE [LARGE SCALE GENOMIC DNA]</scope>
    <source>
        <strain evidence="2 3">FW100M-8</strain>
    </source>
</reference>
<evidence type="ECO:0000256" key="1">
    <source>
        <dbReference type="SAM" id="MobiDB-lite"/>
    </source>
</evidence>
<dbReference type="SUPFAM" id="SSF89796">
    <property type="entry name" value="CoA-transferase family III (CaiB/BaiF)"/>
    <property type="match status" value="2"/>
</dbReference>
<organism evidence="2 3">
    <name type="scientific">Agromyces protaetiae</name>
    <dbReference type="NCBI Taxonomy" id="2509455"/>
    <lineage>
        <taxon>Bacteria</taxon>
        <taxon>Bacillati</taxon>
        <taxon>Actinomycetota</taxon>
        <taxon>Actinomycetes</taxon>
        <taxon>Micrococcales</taxon>
        <taxon>Microbacteriaceae</taxon>
        <taxon>Agromyces</taxon>
    </lineage>
</organism>
<dbReference type="AlphaFoldDB" id="A0A4P6FDS7"/>
<gene>
    <name evidence="2" type="ORF">ET445_14060</name>
</gene>
<sequence length="464" mass="48272">MDGTDATAAAFDPRRVLARAWRELGRDESELALVGALPEPPLPARLDVAGLAADSVAAASFAAAIAAGGERVPALRLSGARIATAFGSERVFAIDGVRPAAWAPLSGFWQTSDGWVRTHANYPHHAAALRRVLGLSADAEGAALASALESRTAADVSADVTAAGGLCVVVSREDPADTAARAAAPLIELVDSETSDRRPLGASRPVGRPLDGIRVLDLTRVIAGPVATRTLGLFGAEVLRIDPPEPAEIGWQHLDSGAGKRSALLDLRSRSDRRRFDDLLAAADVLVLGYRPASLERLGLDPRTLAARHPSLVIAQLSAWGFGPGEAERAGFDSLVQAESGIAWIESPDGERPGALPVQALDHATGYLLAAAVTTVLDGRGATDARGVRMSLRRTAAELLGGPRTPDRSPAGELGDDDRVAEAQHLVGSAGDVVVPRPAAGYVGSDDEWMTPPHAWGSDTADWA</sequence>
<dbReference type="InterPro" id="IPR050509">
    <property type="entry name" value="CoA-transferase_III"/>
</dbReference>
<dbReference type="InterPro" id="IPR003673">
    <property type="entry name" value="CoA-Trfase_fam_III"/>
</dbReference>